<gene>
    <name evidence="1" type="ORF">C2845_PM07G27820</name>
</gene>
<evidence type="ECO:0000313" key="1">
    <source>
        <dbReference type="EMBL" id="RLN23863.1"/>
    </source>
</evidence>
<keyword evidence="2" id="KW-1185">Reference proteome</keyword>
<dbReference type="STRING" id="4540.A0A3L6SQU4"/>
<sequence length="93" mass="9996">MEEQASDKDQISSGRIRSEGDLFLNDAQQCAADAAGDELWDFEVQDFYQSCSVQPASMALKVLLQCCTGWQPVPLPPDISSTEGAADLADPTA</sequence>
<dbReference type="GO" id="GO:0016829">
    <property type="term" value="F:lyase activity"/>
    <property type="evidence" value="ECO:0007669"/>
    <property type="project" value="UniProtKB-KW"/>
</dbReference>
<comment type="caution">
    <text evidence="1">The sequence shown here is derived from an EMBL/GenBank/DDBJ whole genome shotgun (WGS) entry which is preliminary data.</text>
</comment>
<organism evidence="1 2">
    <name type="scientific">Panicum miliaceum</name>
    <name type="common">Proso millet</name>
    <name type="synonym">Broomcorn millet</name>
    <dbReference type="NCBI Taxonomy" id="4540"/>
    <lineage>
        <taxon>Eukaryota</taxon>
        <taxon>Viridiplantae</taxon>
        <taxon>Streptophyta</taxon>
        <taxon>Embryophyta</taxon>
        <taxon>Tracheophyta</taxon>
        <taxon>Spermatophyta</taxon>
        <taxon>Magnoliopsida</taxon>
        <taxon>Liliopsida</taxon>
        <taxon>Poales</taxon>
        <taxon>Poaceae</taxon>
        <taxon>PACMAD clade</taxon>
        <taxon>Panicoideae</taxon>
        <taxon>Panicodae</taxon>
        <taxon>Paniceae</taxon>
        <taxon>Panicinae</taxon>
        <taxon>Panicum</taxon>
        <taxon>Panicum sect. Panicum</taxon>
    </lineage>
</organism>
<dbReference type="EMBL" id="PQIB02000004">
    <property type="protein sequence ID" value="RLN23863.1"/>
    <property type="molecule type" value="Genomic_DNA"/>
</dbReference>
<dbReference type="Proteomes" id="UP000275267">
    <property type="component" value="Unassembled WGS sequence"/>
</dbReference>
<protein>
    <submittedName>
        <fullName evidence="1">Pectate lyase 21</fullName>
    </submittedName>
</protein>
<dbReference type="AlphaFoldDB" id="A0A3L6SQU4"/>
<evidence type="ECO:0000313" key="2">
    <source>
        <dbReference type="Proteomes" id="UP000275267"/>
    </source>
</evidence>
<keyword evidence="1" id="KW-0456">Lyase</keyword>
<name>A0A3L6SQU4_PANMI</name>
<proteinExistence type="predicted"/>
<reference evidence="2" key="1">
    <citation type="journal article" date="2019" name="Nat. Commun.">
        <title>The genome of broomcorn millet.</title>
        <authorList>
            <person name="Zou C."/>
            <person name="Miki D."/>
            <person name="Li D."/>
            <person name="Tang Q."/>
            <person name="Xiao L."/>
            <person name="Rajput S."/>
            <person name="Deng P."/>
            <person name="Jia W."/>
            <person name="Huang R."/>
            <person name="Zhang M."/>
            <person name="Sun Y."/>
            <person name="Hu J."/>
            <person name="Fu X."/>
            <person name="Schnable P.S."/>
            <person name="Li F."/>
            <person name="Zhang H."/>
            <person name="Feng B."/>
            <person name="Zhu X."/>
            <person name="Liu R."/>
            <person name="Schnable J.C."/>
            <person name="Zhu J.-K."/>
            <person name="Zhang H."/>
        </authorList>
    </citation>
    <scope>NUCLEOTIDE SEQUENCE [LARGE SCALE GENOMIC DNA]</scope>
</reference>
<dbReference type="OrthoDB" id="1637350at2759"/>
<accession>A0A3L6SQU4</accession>